<name>A0A1Y1IUL0_KLENI</name>
<comment type="function">
    <text evidence="5">The B regulatory subunit may modulate substrate selectivity and catalytic activity, and may also direct the localization of the catalytic enzyme to a particular subcellular compartment.</text>
</comment>
<dbReference type="AlphaFoldDB" id="A0A1Y1IUL0"/>
<dbReference type="InterPro" id="IPR050853">
    <property type="entry name" value="WD_repeat_DNA-damage-binding"/>
</dbReference>
<feature type="repeat" description="WD" evidence="6">
    <location>
        <begin position="263"/>
        <end position="286"/>
    </location>
</feature>
<dbReference type="GO" id="GO:2000001">
    <property type="term" value="P:regulation of DNA damage checkpoint"/>
    <property type="evidence" value="ECO:0000318"/>
    <property type="project" value="GO_Central"/>
</dbReference>
<dbReference type="Proteomes" id="UP000054558">
    <property type="component" value="Unassembled WGS sequence"/>
</dbReference>
<gene>
    <name evidence="8" type="ORF">KFL_009950020</name>
</gene>
<evidence type="ECO:0000256" key="1">
    <source>
        <dbReference type="ARBA" id="ARBA00005434"/>
    </source>
</evidence>
<sequence length="514" mass="54947">MDPNKVPEKQKAAEAKELSIQGAKRKRVVVPGPSQELETDLERHRAEKIRKNEEFLASLGIESNFLASKKAQTGAKVKQARKVAPPVQMPVRRSTRARGLVADSDSGLVMSSPTAPRVEPEEELEPLHYDDSSVRKYTCRTQWEGATEKCSDLGVQAFDSLQPTGVSYCDPLMTRVYALVAREGCGGRLLAAGGHAGRLAVFGLREAAELAASDCARVDTRGDGDMETAHGAAEEPLLAWKGGNGWISAVQFLTRQQQEGATLLLTSSNDRSVVLWDIDKTSNSTGTPRIVAETSSIHNNGIFGMHELGGKIATASKDKTVGITVVTEAGLEPVTVLSGHHSAAVRAIHFRDSHHLADGSADCSVAVSDLRLADPGSLCIENAHNSAINVVQWHPTNEHLLMSASHDRGICLHDIRATQQPLFTFVGHLGPTLARSKSIYRPSFLGAGRYLASPGEGSQAISLYDVASGKTVSRGCLGFDATMTMAGKMGRDLWVAAQGGLVRKYKASLSAAAI</sequence>
<dbReference type="Pfam" id="PF00400">
    <property type="entry name" value="WD40"/>
    <property type="match status" value="2"/>
</dbReference>
<accession>A0A1Y1IUL0</accession>
<dbReference type="InterPro" id="IPR000009">
    <property type="entry name" value="PP2A_PR55"/>
</dbReference>
<dbReference type="STRING" id="105231.A0A1Y1IUL0"/>
<dbReference type="Gene3D" id="2.130.10.10">
    <property type="entry name" value="YVTN repeat-like/Quinoprotein amine dehydrogenase"/>
    <property type="match status" value="2"/>
</dbReference>
<dbReference type="PANTHER" id="PTHR14773">
    <property type="entry name" value="WD REPEAT-CONTAINING PROTEIN 76"/>
    <property type="match status" value="1"/>
</dbReference>
<comment type="similarity">
    <text evidence="2">Belongs to the phosphatase 2A regulatory subunit B family.</text>
</comment>
<evidence type="ECO:0000313" key="9">
    <source>
        <dbReference type="Proteomes" id="UP000054558"/>
    </source>
</evidence>
<keyword evidence="9" id="KW-1185">Reference proteome</keyword>
<reference evidence="8 9" key="1">
    <citation type="journal article" date="2014" name="Nat. Commun.">
        <title>Klebsormidium flaccidum genome reveals primary factors for plant terrestrial adaptation.</title>
        <authorList>
            <person name="Hori K."/>
            <person name="Maruyama F."/>
            <person name="Fujisawa T."/>
            <person name="Togashi T."/>
            <person name="Yamamoto N."/>
            <person name="Seo M."/>
            <person name="Sato S."/>
            <person name="Yamada T."/>
            <person name="Mori H."/>
            <person name="Tajima N."/>
            <person name="Moriyama T."/>
            <person name="Ikeuchi M."/>
            <person name="Watanabe M."/>
            <person name="Wada H."/>
            <person name="Kobayashi K."/>
            <person name="Saito M."/>
            <person name="Masuda T."/>
            <person name="Sasaki-Sekimoto Y."/>
            <person name="Mashiguchi K."/>
            <person name="Awai K."/>
            <person name="Shimojima M."/>
            <person name="Masuda S."/>
            <person name="Iwai M."/>
            <person name="Nobusawa T."/>
            <person name="Narise T."/>
            <person name="Kondo S."/>
            <person name="Saito H."/>
            <person name="Sato R."/>
            <person name="Murakawa M."/>
            <person name="Ihara Y."/>
            <person name="Oshima-Yamada Y."/>
            <person name="Ohtaka K."/>
            <person name="Satoh M."/>
            <person name="Sonobe K."/>
            <person name="Ishii M."/>
            <person name="Ohtani R."/>
            <person name="Kanamori-Sato M."/>
            <person name="Honoki R."/>
            <person name="Miyazaki D."/>
            <person name="Mochizuki H."/>
            <person name="Umetsu J."/>
            <person name="Higashi K."/>
            <person name="Shibata D."/>
            <person name="Kamiya Y."/>
            <person name="Sato N."/>
            <person name="Nakamura Y."/>
            <person name="Tabata S."/>
            <person name="Ida S."/>
            <person name="Kurokawa K."/>
            <person name="Ohta H."/>
        </authorList>
    </citation>
    <scope>NUCLEOTIDE SEQUENCE [LARGE SCALE GENOMIC DNA]</scope>
    <source>
        <strain evidence="8 9">NIES-2285</strain>
    </source>
</reference>
<dbReference type="PANTHER" id="PTHR14773:SF2">
    <property type="entry name" value="(WILD MALAYSIAN BANANA) HYPOTHETICAL PROTEIN"/>
    <property type="match status" value="1"/>
</dbReference>
<evidence type="ECO:0000256" key="5">
    <source>
        <dbReference type="ARBA" id="ARBA00034298"/>
    </source>
</evidence>
<dbReference type="PRINTS" id="PR00600">
    <property type="entry name" value="PP2APR55"/>
</dbReference>
<dbReference type="OMA" id="DANLVMC"/>
<evidence type="ECO:0000256" key="4">
    <source>
        <dbReference type="ARBA" id="ARBA00022737"/>
    </source>
</evidence>
<evidence type="ECO:0000256" key="7">
    <source>
        <dbReference type="SAM" id="MobiDB-lite"/>
    </source>
</evidence>
<dbReference type="GO" id="GO:0019888">
    <property type="term" value="F:protein phosphatase regulator activity"/>
    <property type="evidence" value="ECO:0007669"/>
    <property type="project" value="InterPro"/>
</dbReference>
<feature type="region of interest" description="Disordered" evidence="7">
    <location>
        <begin position="1"/>
        <end position="24"/>
    </location>
</feature>
<dbReference type="GO" id="GO:0003677">
    <property type="term" value="F:DNA binding"/>
    <property type="evidence" value="ECO:0000318"/>
    <property type="project" value="GO_Central"/>
</dbReference>
<evidence type="ECO:0000256" key="2">
    <source>
        <dbReference type="ARBA" id="ARBA00008259"/>
    </source>
</evidence>
<evidence type="ECO:0000256" key="6">
    <source>
        <dbReference type="PROSITE-ProRule" id="PRU00221"/>
    </source>
</evidence>
<dbReference type="SMART" id="SM00320">
    <property type="entry name" value="WD40"/>
    <property type="match status" value="4"/>
</dbReference>
<dbReference type="InterPro" id="IPR036322">
    <property type="entry name" value="WD40_repeat_dom_sf"/>
</dbReference>
<evidence type="ECO:0000313" key="8">
    <source>
        <dbReference type="EMBL" id="GAQ92367.1"/>
    </source>
</evidence>
<evidence type="ECO:0000256" key="3">
    <source>
        <dbReference type="ARBA" id="ARBA00022574"/>
    </source>
</evidence>
<dbReference type="InterPro" id="IPR001680">
    <property type="entry name" value="WD40_rpt"/>
</dbReference>
<feature type="region of interest" description="Disordered" evidence="7">
    <location>
        <begin position="87"/>
        <end position="123"/>
    </location>
</feature>
<keyword evidence="3 6" id="KW-0853">WD repeat</keyword>
<dbReference type="GO" id="GO:0005634">
    <property type="term" value="C:nucleus"/>
    <property type="evidence" value="ECO:0000318"/>
    <property type="project" value="GO_Central"/>
</dbReference>
<dbReference type="PROSITE" id="PS50082">
    <property type="entry name" value="WD_REPEATS_2"/>
    <property type="match status" value="1"/>
</dbReference>
<dbReference type="SUPFAM" id="SSF50978">
    <property type="entry name" value="WD40 repeat-like"/>
    <property type="match status" value="1"/>
</dbReference>
<dbReference type="EMBL" id="DF237944">
    <property type="protein sequence ID" value="GAQ92367.1"/>
    <property type="molecule type" value="Genomic_DNA"/>
</dbReference>
<feature type="compositionally biased region" description="Basic and acidic residues" evidence="7">
    <location>
        <begin position="1"/>
        <end position="17"/>
    </location>
</feature>
<dbReference type="GO" id="GO:0000159">
    <property type="term" value="C:protein phosphatase type 2A complex"/>
    <property type="evidence" value="ECO:0007669"/>
    <property type="project" value="InterPro"/>
</dbReference>
<dbReference type="InterPro" id="IPR015943">
    <property type="entry name" value="WD40/YVTN_repeat-like_dom_sf"/>
</dbReference>
<proteinExistence type="inferred from homology"/>
<comment type="similarity">
    <text evidence="1">Belongs to the WD repeat DDB2/WDR76 family.</text>
</comment>
<protein>
    <submittedName>
        <fullName evidence="8">Uncharacterized protein</fullName>
    </submittedName>
</protein>
<dbReference type="OrthoDB" id="273771at2759"/>
<keyword evidence="4" id="KW-0677">Repeat</keyword>
<organism evidence="8 9">
    <name type="scientific">Klebsormidium nitens</name>
    <name type="common">Green alga</name>
    <name type="synonym">Ulothrix nitens</name>
    <dbReference type="NCBI Taxonomy" id="105231"/>
    <lineage>
        <taxon>Eukaryota</taxon>
        <taxon>Viridiplantae</taxon>
        <taxon>Streptophyta</taxon>
        <taxon>Klebsormidiophyceae</taxon>
        <taxon>Klebsormidiales</taxon>
        <taxon>Klebsormidiaceae</taxon>
        <taxon>Klebsormidium</taxon>
    </lineage>
</organism>